<dbReference type="Proteomes" id="UP000003280">
    <property type="component" value="Unassembled WGS sequence"/>
</dbReference>
<dbReference type="eggNOG" id="COG0553">
    <property type="taxonomic scope" value="Bacteria"/>
</dbReference>
<proteinExistence type="predicted"/>
<dbReference type="HOGENOM" id="CLU_3028276_0_0_9"/>
<dbReference type="STRING" id="862517.HMPREF9225_0641"/>
<dbReference type="AlphaFoldDB" id="E0NKF2"/>
<protein>
    <submittedName>
        <fullName evidence="1">Uncharacterized protein</fullName>
    </submittedName>
</protein>
<gene>
    <name evidence="1" type="ORF">HMPREF9225_0641</name>
</gene>
<reference evidence="1 2" key="1">
    <citation type="submission" date="2010-07" db="EMBL/GenBank/DDBJ databases">
        <authorList>
            <person name="Muzny D."/>
            <person name="Qin X."/>
            <person name="Deng J."/>
            <person name="Jiang H."/>
            <person name="Liu Y."/>
            <person name="Qu J."/>
            <person name="Song X.-Z."/>
            <person name="Zhang L."/>
            <person name="Thornton R."/>
            <person name="Coyle M."/>
            <person name="Francisco L."/>
            <person name="Jackson L."/>
            <person name="Javaid M."/>
            <person name="Korchina V."/>
            <person name="Kovar C."/>
            <person name="Mata R."/>
            <person name="Mathew T."/>
            <person name="Ngo R."/>
            <person name="Nguyen L."/>
            <person name="Nguyen N."/>
            <person name="Okwuonu G."/>
            <person name="Ongeri F."/>
            <person name="Pham C."/>
            <person name="Simmons D."/>
            <person name="Wilczek-Boney K."/>
            <person name="Hale W."/>
            <person name="Jakkamsetti A."/>
            <person name="Pham P."/>
            <person name="Ruth R."/>
            <person name="San Lucas F."/>
            <person name="Warren J."/>
            <person name="Zhang J."/>
            <person name="Zhao Z."/>
            <person name="Zhou C."/>
            <person name="Zhu D."/>
            <person name="Lee S."/>
            <person name="Bess C."/>
            <person name="Blankenburg K."/>
            <person name="Forbes L."/>
            <person name="Fu Q."/>
            <person name="Gubbala S."/>
            <person name="Hirani K."/>
            <person name="Jayaseelan J.C."/>
            <person name="Lara F."/>
            <person name="Munidasa M."/>
            <person name="Palculict T."/>
            <person name="Patil S."/>
            <person name="Pu L.-L."/>
            <person name="Saada N."/>
            <person name="Tang L."/>
            <person name="Weissenberger G."/>
            <person name="Zhu Y."/>
            <person name="Hemphill L."/>
            <person name="Shang Y."/>
            <person name="Youmans B."/>
            <person name="Ayvaz T."/>
            <person name="Ross M."/>
            <person name="Santibanez J."/>
            <person name="Aqrawi P."/>
            <person name="Gross S."/>
            <person name="Joshi V."/>
            <person name="Fowler G."/>
            <person name="Nazareth L."/>
            <person name="Reid J."/>
            <person name="Worley K."/>
            <person name="Petrosino J."/>
            <person name="Highlander S."/>
            <person name="Gibbs R."/>
        </authorList>
    </citation>
    <scope>NUCLEOTIDE SEQUENCE [LARGE SCALE GENOMIC DNA]</scope>
    <source>
        <strain evidence="1 2">ATCC BAA-1640</strain>
    </source>
</reference>
<evidence type="ECO:0000313" key="2">
    <source>
        <dbReference type="Proteomes" id="UP000003280"/>
    </source>
</evidence>
<sequence>MHNKCGATAKKESIQIHDRKLDALEDLIEGANGKPVLIAYWFKHDLTRIKEYSNV</sequence>
<accession>E0NKF2</accession>
<evidence type="ECO:0000313" key="1">
    <source>
        <dbReference type="EMBL" id="EFM25759.1"/>
    </source>
</evidence>
<organism evidence="1 2">
    <name type="scientific">Peptoniphilus duerdenii ATCC BAA-1640</name>
    <dbReference type="NCBI Taxonomy" id="862517"/>
    <lineage>
        <taxon>Bacteria</taxon>
        <taxon>Bacillati</taxon>
        <taxon>Bacillota</taxon>
        <taxon>Tissierellia</taxon>
        <taxon>Tissierellales</taxon>
        <taxon>Peptoniphilaceae</taxon>
        <taxon>Peptoniphilus</taxon>
    </lineage>
</organism>
<keyword evidence="2" id="KW-1185">Reference proteome</keyword>
<comment type="caution">
    <text evidence="1">The sequence shown here is derived from an EMBL/GenBank/DDBJ whole genome shotgun (WGS) entry which is preliminary data.</text>
</comment>
<name>E0NKF2_9FIRM</name>
<dbReference type="EMBL" id="AEEH01000025">
    <property type="protein sequence ID" value="EFM25759.1"/>
    <property type="molecule type" value="Genomic_DNA"/>
</dbReference>